<dbReference type="EMBL" id="LT605205">
    <property type="protein sequence ID" value="SCD20416.1"/>
    <property type="molecule type" value="Genomic_DNA"/>
</dbReference>
<name>A0A1R3SVR5_9BACT</name>
<dbReference type="Proteomes" id="UP000187464">
    <property type="component" value="Chromosome I"/>
</dbReference>
<dbReference type="KEGG" id="psac:PSM36_1596"/>
<reference evidence="1 2" key="1">
    <citation type="submission" date="2016-08" db="EMBL/GenBank/DDBJ databases">
        <authorList>
            <person name="Seilhamer J.J."/>
        </authorList>
    </citation>
    <scope>NUCLEOTIDE SEQUENCE [LARGE SCALE GENOMIC DNA]</scope>
    <source>
        <strain evidence="1">M3/6</strain>
    </source>
</reference>
<evidence type="ECO:0000313" key="1">
    <source>
        <dbReference type="EMBL" id="SCD20416.1"/>
    </source>
</evidence>
<dbReference type="AlphaFoldDB" id="A0A1R3SVR5"/>
<protein>
    <submittedName>
        <fullName evidence="1">Uncharacterized protein</fullName>
    </submittedName>
</protein>
<proteinExistence type="predicted"/>
<sequence length="215" mass="23987">MKHSCPILIVLFALIISSCSEDDAKLIYEPGIYRPYKQDISPIYAFTDNKEIDGSSIKVTGPSGKTGDIHIVDMEPRVDALREPTIRYNTILLGRRGTARVFCPTCLDVPMQISVKNDSLFLAPKDLTEAVKFAPYTEMGLAVVSGEEAELHTTLRGKITEGGFILSTYNIFIKSSSNTKGTADANYLDLDYLKSELKKNDTLVYVKKETYFRKP</sequence>
<dbReference type="STRING" id="1642647.PSM36_1596"/>
<dbReference type="PROSITE" id="PS51257">
    <property type="entry name" value="PROKAR_LIPOPROTEIN"/>
    <property type="match status" value="1"/>
</dbReference>
<dbReference type="RefSeq" id="WP_154670984.1">
    <property type="nucleotide sequence ID" value="NZ_LT605205.1"/>
</dbReference>
<gene>
    <name evidence="1" type="ORF">PSM36_1596</name>
</gene>
<organism evidence="1 2">
    <name type="scientific">Proteiniphilum saccharofermentans</name>
    <dbReference type="NCBI Taxonomy" id="1642647"/>
    <lineage>
        <taxon>Bacteria</taxon>
        <taxon>Pseudomonadati</taxon>
        <taxon>Bacteroidota</taxon>
        <taxon>Bacteroidia</taxon>
        <taxon>Bacteroidales</taxon>
        <taxon>Dysgonomonadaceae</taxon>
        <taxon>Proteiniphilum</taxon>
    </lineage>
</organism>
<keyword evidence="2" id="KW-1185">Reference proteome</keyword>
<evidence type="ECO:0000313" key="2">
    <source>
        <dbReference type="Proteomes" id="UP000187464"/>
    </source>
</evidence>
<accession>A0A1R3SVR5</accession>